<dbReference type="OrthoDB" id="16120at2759"/>
<evidence type="ECO:0000256" key="10">
    <source>
        <dbReference type="SAM" id="Phobius"/>
    </source>
</evidence>
<sequence>MDTNTEPVNPHTKEPEMITRSITKPRKLIISNVHLRGFIDPVTLAEVVEFIESLDQSIIDLPLDRLLPLAENIDKLLDVLDNIKDIALVHPPVDNKTSILGSPVVRKFHDQLNQGSEALQSLLDIPEDKRVELSTYFPESGENRSRIDYGSEVELNFLCWLLCPYKLKGFGSEYYAAVVLKVFCKYIELMRYLQSAYWLESAGSHGVWGLDDYHFLCGTGQLRNHKYLKPKSIRDPDASEGSSHQFQIPTASLRWNSPMLDDISEVKTWDKVISGLIRMYKAEVLTKLPVAQHFLFGTLLPFPDTDIQKVESFRNRRSTKDRNKQQITGSNRCYIRPFRRVKLLSTPWMVVSILMLICLNTVQSNTLIESFGVPRNQKEELQINRFLLIKHSDSNEGPKNSWEDGGQSDREGRIRGIVKNSGDVLEDRNRGRTSPEEEPSTESTETVSIKPNRSSRLRLKLSRTTDPQKFSYLFLIVPMDERLRRSTGQAKEKLFDPFSNSIDHSANALRRFFGAPPLEEQRFSVRFSWDASDHVDLHLDLDHSPSDLITISSSNPAFFNLTITPNFDKFSDSHSTQTDSFVDLIVIIEPLLLNLLPMFTLLPLFSTCVCILVVVYAADLPTKFENFIKNFPT</sequence>
<keyword evidence="4 8" id="KW-0963">Cytoplasm</keyword>
<dbReference type="PANTHER" id="PTHR10012:SF5">
    <property type="entry name" value="SERINE_THREONINE-PROTEIN PHOSPHATASE 2A ACTIVATOR 2"/>
    <property type="match status" value="1"/>
</dbReference>
<dbReference type="Proteomes" id="UP000324748">
    <property type="component" value="Unassembled WGS sequence"/>
</dbReference>
<organism evidence="11 12">
    <name type="scientific">Puccinia graminis f. sp. tritici</name>
    <dbReference type="NCBI Taxonomy" id="56615"/>
    <lineage>
        <taxon>Eukaryota</taxon>
        <taxon>Fungi</taxon>
        <taxon>Dikarya</taxon>
        <taxon>Basidiomycota</taxon>
        <taxon>Pucciniomycotina</taxon>
        <taxon>Pucciniomycetes</taxon>
        <taxon>Pucciniales</taxon>
        <taxon>Pucciniaceae</taxon>
        <taxon>Puccinia</taxon>
    </lineage>
</organism>
<evidence type="ECO:0000256" key="1">
    <source>
        <dbReference type="ARBA" id="ARBA00000971"/>
    </source>
</evidence>
<dbReference type="EC" id="5.2.1.8" evidence="8"/>
<dbReference type="GO" id="GO:0003755">
    <property type="term" value="F:peptidyl-prolyl cis-trans isomerase activity"/>
    <property type="evidence" value="ECO:0007669"/>
    <property type="project" value="UniProtKB-KW"/>
</dbReference>
<dbReference type="GO" id="GO:0005634">
    <property type="term" value="C:nucleus"/>
    <property type="evidence" value="ECO:0007669"/>
    <property type="project" value="TreeGrafter"/>
</dbReference>
<reference evidence="11 12" key="1">
    <citation type="submission" date="2019-05" db="EMBL/GenBank/DDBJ databases">
        <title>Emergence of the Ug99 lineage of the wheat stem rust pathogen through somatic hybridization.</title>
        <authorList>
            <person name="Li F."/>
            <person name="Upadhyaya N.M."/>
            <person name="Sperschneider J."/>
            <person name="Matny O."/>
            <person name="Nguyen-Phuc H."/>
            <person name="Mago R."/>
            <person name="Raley C."/>
            <person name="Miller M.E."/>
            <person name="Silverstein K.A.T."/>
            <person name="Henningsen E."/>
            <person name="Hirsch C.D."/>
            <person name="Visser B."/>
            <person name="Pretorius Z.A."/>
            <person name="Steffenson B.J."/>
            <person name="Schwessinger B."/>
            <person name="Dodds P.N."/>
            <person name="Figueroa M."/>
        </authorList>
    </citation>
    <scope>NUCLEOTIDE SEQUENCE [LARGE SCALE GENOMIC DNA]</scope>
    <source>
        <strain evidence="11">21-0</strain>
    </source>
</reference>
<keyword evidence="10" id="KW-1133">Transmembrane helix</keyword>
<protein>
    <recommendedName>
        <fullName evidence="8">Serine/threonine-protein phosphatase 2A activator</fullName>
        <ecNumber evidence="8">5.2.1.8</ecNumber>
    </recommendedName>
    <alternativeName>
        <fullName evidence="8">Phosphotyrosyl phosphatase activator</fullName>
    </alternativeName>
</protein>
<keyword evidence="12" id="KW-1185">Reference proteome</keyword>
<dbReference type="EMBL" id="VSWC01000028">
    <property type="protein sequence ID" value="KAA1108834.1"/>
    <property type="molecule type" value="Genomic_DNA"/>
</dbReference>
<evidence type="ECO:0000256" key="9">
    <source>
        <dbReference type="SAM" id="MobiDB-lite"/>
    </source>
</evidence>
<gene>
    <name evidence="11" type="primary">PPP2R4_2</name>
    <name evidence="11" type="ORF">PGT21_026838</name>
</gene>
<dbReference type="GO" id="GO:0008160">
    <property type="term" value="F:protein tyrosine phosphatase activator activity"/>
    <property type="evidence" value="ECO:0007669"/>
    <property type="project" value="TreeGrafter"/>
</dbReference>
<evidence type="ECO:0000256" key="8">
    <source>
        <dbReference type="RuleBase" id="RU361210"/>
    </source>
</evidence>
<evidence type="ECO:0000256" key="7">
    <source>
        <dbReference type="ARBA" id="ARBA00025287"/>
    </source>
</evidence>
<evidence type="ECO:0000313" key="11">
    <source>
        <dbReference type="EMBL" id="KAA1108834.1"/>
    </source>
</evidence>
<dbReference type="InterPro" id="IPR043170">
    <property type="entry name" value="PTPA_C_lid"/>
</dbReference>
<evidence type="ECO:0000256" key="4">
    <source>
        <dbReference type="ARBA" id="ARBA00022490"/>
    </source>
</evidence>
<accession>A0A5B0Q793</accession>
<dbReference type="GO" id="GO:0007052">
    <property type="term" value="P:mitotic spindle organization"/>
    <property type="evidence" value="ECO:0007669"/>
    <property type="project" value="TreeGrafter"/>
</dbReference>
<evidence type="ECO:0000256" key="5">
    <source>
        <dbReference type="ARBA" id="ARBA00023110"/>
    </source>
</evidence>
<feature type="compositionally biased region" description="Basic and acidic residues" evidence="9">
    <location>
        <begin position="425"/>
        <end position="435"/>
    </location>
</feature>
<evidence type="ECO:0000256" key="2">
    <source>
        <dbReference type="ARBA" id="ARBA00004496"/>
    </source>
</evidence>
<evidence type="ECO:0000256" key="3">
    <source>
        <dbReference type="ARBA" id="ARBA00011019"/>
    </source>
</evidence>
<dbReference type="Gene3D" id="1.20.120.1150">
    <property type="match status" value="1"/>
</dbReference>
<dbReference type="SUPFAM" id="SSF140984">
    <property type="entry name" value="PTPA-like"/>
    <property type="match status" value="1"/>
</dbReference>
<keyword evidence="10" id="KW-0472">Membrane</keyword>
<dbReference type="InterPro" id="IPR037218">
    <property type="entry name" value="PTPA_sf"/>
</dbReference>
<dbReference type="PANTHER" id="PTHR10012">
    <property type="entry name" value="SERINE/THREONINE-PROTEIN PHOSPHATASE 2A REGULATORY SUBUNIT B"/>
    <property type="match status" value="1"/>
</dbReference>
<comment type="similarity">
    <text evidence="3 8">Belongs to the PTPA-type PPIase family.</text>
</comment>
<dbReference type="GO" id="GO:0000159">
    <property type="term" value="C:protein phosphatase type 2A complex"/>
    <property type="evidence" value="ECO:0007669"/>
    <property type="project" value="TreeGrafter"/>
</dbReference>
<keyword evidence="6 8" id="KW-0413">Isomerase</keyword>
<dbReference type="GO" id="GO:0005737">
    <property type="term" value="C:cytoplasm"/>
    <property type="evidence" value="ECO:0007669"/>
    <property type="project" value="UniProtKB-SubCell"/>
</dbReference>
<comment type="caution">
    <text evidence="11">The sequence shown here is derived from an EMBL/GenBank/DDBJ whole genome shotgun (WGS) entry which is preliminary data.</text>
</comment>
<keyword evidence="10" id="KW-0812">Transmembrane</keyword>
<evidence type="ECO:0000313" key="12">
    <source>
        <dbReference type="Proteomes" id="UP000324748"/>
    </source>
</evidence>
<comment type="subcellular location">
    <subcellularLocation>
        <location evidence="2 8">Cytoplasm</location>
    </subcellularLocation>
</comment>
<comment type="function">
    <text evidence="7">PPIases accelerate the folding of proteins. It catalyzes the cis-trans isomerization of proline imidic peptide bonds in oligopeptides. Acts as a regulatory subunit for PP2A-like phosphatases modulating their activity or substrate specificity, probably by inducing a conformational change in the catalytic subunit, a direct target of the PPIase. Can reactivate inactive phosphatase PP2A-phosphatase methylesterase complexes (PP2Ai) in presence of ATP and Mg(2+) by dissociating the inactive form from the complex.</text>
</comment>
<proteinExistence type="inferred from homology"/>
<dbReference type="Pfam" id="PF03095">
    <property type="entry name" value="PTPA"/>
    <property type="match status" value="1"/>
</dbReference>
<feature type="transmembrane region" description="Helical" evidence="10">
    <location>
        <begin position="595"/>
        <end position="618"/>
    </location>
</feature>
<keyword evidence="5 8" id="KW-0697">Rotamase</keyword>
<dbReference type="AlphaFoldDB" id="A0A5B0Q793"/>
<evidence type="ECO:0000256" key="6">
    <source>
        <dbReference type="ARBA" id="ARBA00023235"/>
    </source>
</evidence>
<name>A0A5B0Q793_PUCGR</name>
<dbReference type="InterPro" id="IPR004327">
    <property type="entry name" value="Phstyr_phstse_ac"/>
</dbReference>
<feature type="region of interest" description="Disordered" evidence="9">
    <location>
        <begin position="395"/>
        <end position="452"/>
    </location>
</feature>
<comment type="catalytic activity">
    <reaction evidence="1 8">
        <text>[protein]-peptidylproline (omega=180) = [protein]-peptidylproline (omega=0)</text>
        <dbReference type="Rhea" id="RHEA:16237"/>
        <dbReference type="Rhea" id="RHEA-COMP:10747"/>
        <dbReference type="Rhea" id="RHEA-COMP:10748"/>
        <dbReference type="ChEBI" id="CHEBI:83833"/>
        <dbReference type="ChEBI" id="CHEBI:83834"/>
        <dbReference type="EC" id="5.2.1.8"/>
    </reaction>
</comment>